<dbReference type="Gene3D" id="1.10.390.10">
    <property type="entry name" value="Neutral Protease Domain 2"/>
    <property type="match status" value="1"/>
</dbReference>
<sequence>MTIKIVDLSKSNFLQFMSKYFALLALLTLPLAAAFGASYPISYEVSMPEPHTHYFEIKVKVEDPQVLKADHIDFKMATWTPGSYLIREYAKNIESLKATAGGKEISAVKTSKNTWKVTGHKGQAVEVSYRLYAFEISVRTNFLDASHGYINGAPTFLYVPQLMNKKHLVKIIPHASFSKVSVALPEVSKNAFEAENFDLLVDSPFEIGNHEILEFEALGVKHKIANYSLEPLVYDRAKVIEDYKKIVTASHSIFGGKHPCKEYLFIVHHLPGAGGGLEHLNSTTCMTSPDAYQNPGKYEGFLGLIAHEYFHLWNVKRLRPIALGPFDYENENYTNMLWVSEGFTSYYQSDILRRANIISTDRMLTMLAGNIGTIENQYGNKVQPVAESSWDAWIKYYRSNENSANSTVSYYNKGGVLANILNMIIISNTKGEKSLDDVLKNLYNNLYLKKDIGFTDQQFFDECSKVAGEDLTPFFQKYVFGTETIDYTKYFNMVDVDAKLELSNPGKPSFGAMGRGNKVARVDYGTSAYIYGINVNDDILEVDGVPFTNFEKVVEGKKVGDKINVTVLRAGTKITLPITLVQDPRVRINLKPRNSADPTAQKIFKKWMHL</sequence>
<dbReference type="InterPro" id="IPR024191">
    <property type="entry name" value="Peptidase_M61"/>
</dbReference>
<dbReference type="SMART" id="SM00228">
    <property type="entry name" value="PDZ"/>
    <property type="match status" value="1"/>
</dbReference>
<protein>
    <submittedName>
        <fullName evidence="2">Peptidase M61 domain protein</fullName>
    </submittedName>
</protein>
<dbReference type="InterPro" id="IPR001478">
    <property type="entry name" value="PDZ"/>
</dbReference>
<dbReference type="SUPFAM" id="SSF55486">
    <property type="entry name" value="Metalloproteases ('zincins'), catalytic domain"/>
    <property type="match status" value="1"/>
</dbReference>
<dbReference type="KEGG" id="lby:Lbys_0933"/>
<dbReference type="eggNOG" id="COG3975">
    <property type="taxonomic scope" value="Bacteria"/>
</dbReference>
<dbReference type="Gene3D" id="2.30.42.10">
    <property type="match status" value="1"/>
</dbReference>
<dbReference type="HOGENOM" id="CLU_022755_0_0_10"/>
<dbReference type="STRING" id="649349.Lbys_0933"/>
<dbReference type="OrthoDB" id="9778516at2"/>
<dbReference type="InterPro" id="IPR027268">
    <property type="entry name" value="Peptidase_M4/M1_CTD_sf"/>
</dbReference>
<dbReference type="Gene3D" id="2.60.40.3650">
    <property type="match status" value="1"/>
</dbReference>
<evidence type="ECO:0000313" key="3">
    <source>
        <dbReference type="Proteomes" id="UP000007435"/>
    </source>
</evidence>
<dbReference type="InterPro" id="IPR036034">
    <property type="entry name" value="PDZ_sf"/>
</dbReference>
<reference evidence="2 3" key="2">
    <citation type="journal article" date="2011" name="Stand. Genomic Sci.">
        <title>Complete genome sequence of Leadbetterella byssophila type strain (4M15).</title>
        <authorList>
            <person name="Abt B."/>
            <person name="Teshima H."/>
            <person name="Lucas S."/>
            <person name="Lapidus A."/>
            <person name="Del Rio T.G."/>
            <person name="Nolan M."/>
            <person name="Tice H."/>
            <person name="Cheng J.F."/>
            <person name="Pitluck S."/>
            <person name="Liolios K."/>
            <person name="Pagani I."/>
            <person name="Ivanova N."/>
            <person name="Mavromatis K."/>
            <person name="Pati A."/>
            <person name="Tapia R."/>
            <person name="Han C."/>
            <person name="Goodwin L."/>
            <person name="Chen A."/>
            <person name="Palaniappan K."/>
            <person name="Land M."/>
            <person name="Hauser L."/>
            <person name="Chang Y.J."/>
            <person name="Jeffries C.D."/>
            <person name="Rohde M."/>
            <person name="Goker M."/>
            <person name="Tindall B.J."/>
            <person name="Detter J.C."/>
            <person name="Woyke T."/>
            <person name="Bristow J."/>
            <person name="Eisen J.A."/>
            <person name="Markowitz V."/>
            <person name="Hugenholtz P."/>
            <person name="Klenk H.P."/>
            <person name="Kyrpides N.C."/>
        </authorList>
    </citation>
    <scope>NUCLEOTIDE SEQUENCE [LARGE SCALE GENOMIC DNA]</scope>
    <source>
        <strain evidence="3">DSM 17132 / JCM 16389 / KACC 11308 / NBRC 106382 / 4M15</strain>
    </source>
</reference>
<name>E4RRL5_LEAB4</name>
<gene>
    <name evidence="2" type="ordered locus">Lbys_0933</name>
</gene>
<dbReference type="SUPFAM" id="SSF50156">
    <property type="entry name" value="PDZ domain-like"/>
    <property type="match status" value="1"/>
</dbReference>
<feature type="domain" description="PDZ" evidence="1">
    <location>
        <begin position="508"/>
        <end position="571"/>
    </location>
</feature>
<dbReference type="Pfam" id="PF17899">
    <property type="entry name" value="Peptidase_M61_N"/>
    <property type="match status" value="1"/>
</dbReference>
<dbReference type="InterPro" id="IPR007963">
    <property type="entry name" value="Peptidase_M61_catalytic"/>
</dbReference>
<dbReference type="Pfam" id="PF05299">
    <property type="entry name" value="Peptidase_M61"/>
    <property type="match status" value="1"/>
</dbReference>
<accession>E4RRL5</accession>
<evidence type="ECO:0000313" key="2">
    <source>
        <dbReference type="EMBL" id="ADQ16671.1"/>
    </source>
</evidence>
<proteinExistence type="predicted"/>
<dbReference type="InterPro" id="IPR040756">
    <property type="entry name" value="Peptidase_M61_N"/>
</dbReference>
<keyword evidence="3" id="KW-1185">Reference proteome</keyword>
<dbReference type="PIRSF" id="PIRSF016493">
    <property type="entry name" value="Glycyl_aminpptds"/>
    <property type="match status" value="1"/>
</dbReference>
<reference key="1">
    <citation type="submission" date="2010-11" db="EMBL/GenBank/DDBJ databases">
        <title>The complete genome of Leadbetterella byssophila DSM 17132.</title>
        <authorList>
            <consortium name="US DOE Joint Genome Institute (JGI-PGF)"/>
            <person name="Lucas S."/>
            <person name="Copeland A."/>
            <person name="Lapidus A."/>
            <person name="Glavina del Rio T."/>
            <person name="Dalin E."/>
            <person name="Tice H."/>
            <person name="Bruce D."/>
            <person name="Goodwin L."/>
            <person name="Pitluck S."/>
            <person name="Kyrpides N."/>
            <person name="Mavromatis K."/>
            <person name="Ivanova N."/>
            <person name="Teshima H."/>
            <person name="Brettin T."/>
            <person name="Detter J.C."/>
            <person name="Han C."/>
            <person name="Tapia R."/>
            <person name="Land M."/>
            <person name="Hauser L."/>
            <person name="Markowitz V."/>
            <person name="Cheng J.-F."/>
            <person name="Hugenholtz P."/>
            <person name="Woyke T."/>
            <person name="Wu D."/>
            <person name="Tindall B."/>
            <person name="Pomrenke H.G."/>
            <person name="Brambilla E."/>
            <person name="Klenk H.-P."/>
            <person name="Eisen J.A."/>
        </authorList>
    </citation>
    <scope>NUCLEOTIDE SEQUENCE [LARGE SCALE GENOMIC DNA]</scope>
    <source>
        <strain>DSM 17132</strain>
    </source>
</reference>
<dbReference type="AlphaFoldDB" id="E4RRL5"/>
<organism evidence="2 3">
    <name type="scientific">Leadbetterella byssophila (strain DSM 17132 / JCM 16389 / KACC 11308 / NBRC 106382 / 4M15)</name>
    <dbReference type="NCBI Taxonomy" id="649349"/>
    <lineage>
        <taxon>Bacteria</taxon>
        <taxon>Pseudomonadati</taxon>
        <taxon>Bacteroidota</taxon>
        <taxon>Cytophagia</taxon>
        <taxon>Cytophagales</taxon>
        <taxon>Leadbetterellaceae</taxon>
        <taxon>Leadbetterella</taxon>
    </lineage>
</organism>
<dbReference type="EMBL" id="CP002305">
    <property type="protein sequence ID" value="ADQ16671.1"/>
    <property type="molecule type" value="Genomic_DNA"/>
</dbReference>
<dbReference type="Proteomes" id="UP000007435">
    <property type="component" value="Chromosome"/>
</dbReference>
<evidence type="ECO:0000259" key="1">
    <source>
        <dbReference type="SMART" id="SM00228"/>
    </source>
</evidence>